<dbReference type="InterPro" id="IPR027395">
    <property type="entry name" value="WH_DNA-bd_dom"/>
</dbReference>
<dbReference type="SUPFAM" id="SSF46785">
    <property type="entry name" value="Winged helix' DNA-binding domain"/>
    <property type="match status" value="1"/>
</dbReference>
<accession>A0ABN0YFG4</accession>
<protein>
    <recommendedName>
        <fullName evidence="1">Winged helix DNA-binding domain-containing protein</fullName>
    </recommendedName>
</protein>
<proteinExistence type="predicted"/>
<evidence type="ECO:0000259" key="1">
    <source>
        <dbReference type="Pfam" id="PF13601"/>
    </source>
</evidence>
<gene>
    <name evidence="2" type="ORF">GCM10010357_13270</name>
</gene>
<organism evidence="2 3">
    <name type="scientific">Streptomyces luteireticuli</name>
    <dbReference type="NCBI Taxonomy" id="173858"/>
    <lineage>
        <taxon>Bacteria</taxon>
        <taxon>Bacillati</taxon>
        <taxon>Actinomycetota</taxon>
        <taxon>Actinomycetes</taxon>
        <taxon>Kitasatosporales</taxon>
        <taxon>Streptomycetaceae</taxon>
        <taxon>Streptomyces</taxon>
    </lineage>
</organism>
<evidence type="ECO:0000313" key="3">
    <source>
        <dbReference type="Proteomes" id="UP001500879"/>
    </source>
</evidence>
<comment type="caution">
    <text evidence="2">The sequence shown here is derived from an EMBL/GenBank/DDBJ whole genome shotgun (WGS) entry which is preliminary data.</text>
</comment>
<dbReference type="Proteomes" id="UP001500879">
    <property type="component" value="Unassembled WGS sequence"/>
</dbReference>
<evidence type="ECO:0000313" key="2">
    <source>
        <dbReference type="EMBL" id="GAA0393803.1"/>
    </source>
</evidence>
<reference evidence="2 3" key="1">
    <citation type="journal article" date="2019" name="Int. J. Syst. Evol. Microbiol.">
        <title>The Global Catalogue of Microorganisms (GCM) 10K type strain sequencing project: providing services to taxonomists for standard genome sequencing and annotation.</title>
        <authorList>
            <consortium name="The Broad Institute Genomics Platform"/>
            <consortium name="The Broad Institute Genome Sequencing Center for Infectious Disease"/>
            <person name="Wu L."/>
            <person name="Ma J."/>
        </authorList>
    </citation>
    <scope>NUCLEOTIDE SEQUENCE [LARGE SCALE GENOMIC DNA]</scope>
    <source>
        <strain evidence="2 3">JCM 4788</strain>
    </source>
</reference>
<name>A0ABN0YFG4_9ACTN</name>
<dbReference type="PANTHER" id="PTHR37318">
    <property type="entry name" value="BSL7504 PROTEIN"/>
    <property type="match status" value="1"/>
</dbReference>
<dbReference type="EMBL" id="BAAABX010000012">
    <property type="protein sequence ID" value="GAA0393803.1"/>
    <property type="molecule type" value="Genomic_DNA"/>
</dbReference>
<dbReference type="Pfam" id="PF13601">
    <property type="entry name" value="HTH_34"/>
    <property type="match status" value="1"/>
</dbReference>
<sequence>MRGALLGQVGAAAALRGAARIEDAARGSSHWYVVYLWIFAAVGKAEFGYVRDLVEVTDSVLSKQAAALEEAGWIAVEKGRVGRQPRTWLAVTDEGLAVYRRHLDALRDIAG</sequence>
<dbReference type="InterPro" id="IPR036390">
    <property type="entry name" value="WH_DNA-bd_sf"/>
</dbReference>
<dbReference type="Gene3D" id="1.10.10.10">
    <property type="entry name" value="Winged helix-like DNA-binding domain superfamily/Winged helix DNA-binding domain"/>
    <property type="match status" value="1"/>
</dbReference>
<dbReference type="PANTHER" id="PTHR37318:SF1">
    <property type="entry name" value="BSL7504 PROTEIN"/>
    <property type="match status" value="1"/>
</dbReference>
<keyword evidence="3" id="KW-1185">Reference proteome</keyword>
<dbReference type="InterPro" id="IPR036388">
    <property type="entry name" value="WH-like_DNA-bd_sf"/>
</dbReference>
<dbReference type="RefSeq" id="WP_344020893.1">
    <property type="nucleotide sequence ID" value="NZ_BAAABX010000012.1"/>
</dbReference>
<feature type="domain" description="Winged helix DNA-binding" evidence="1">
    <location>
        <begin position="36"/>
        <end position="109"/>
    </location>
</feature>